<sequence length="67" mass="6967">MSFWQGLKNFGSKIFHGVSSAAKCVAPVLHKVMSAVQGSFDATNPTAGMIARGVGTAVGGINKFLNR</sequence>
<name>A0A5J4U0U2_9EUKA</name>
<gene>
    <name evidence="1" type="ORF">EZS28_040420</name>
</gene>
<reference evidence="1 2" key="1">
    <citation type="submission" date="2019-03" db="EMBL/GenBank/DDBJ databases">
        <title>Single cell metagenomics reveals metabolic interactions within the superorganism composed of flagellate Streblomastix strix and complex community of Bacteroidetes bacteria on its surface.</title>
        <authorList>
            <person name="Treitli S.C."/>
            <person name="Kolisko M."/>
            <person name="Husnik F."/>
            <person name="Keeling P."/>
            <person name="Hampl V."/>
        </authorList>
    </citation>
    <scope>NUCLEOTIDE SEQUENCE [LARGE SCALE GENOMIC DNA]</scope>
    <source>
        <strain evidence="1">ST1C</strain>
    </source>
</reference>
<proteinExistence type="predicted"/>
<evidence type="ECO:0000313" key="2">
    <source>
        <dbReference type="Proteomes" id="UP000324800"/>
    </source>
</evidence>
<evidence type="ECO:0000313" key="1">
    <source>
        <dbReference type="EMBL" id="KAA6364054.1"/>
    </source>
</evidence>
<dbReference type="Proteomes" id="UP000324800">
    <property type="component" value="Unassembled WGS sequence"/>
</dbReference>
<dbReference type="AlphaFoldDB" id="A0A5J4U0U2"/>
<comment type="caution">
    <text evidence="1">The sequence shown here is derived from an EMBL/GenBank/DDBJ whole genome shotgun (WGS) entry which is preliminary data.</text>
</comment>
<dbReference type="EMBL" id="SNRW01022126">
    <property type="protein sequence ID" value="KAA6364054.1"/>
    <property type="molecule type" value="Genomic_DNA"/>
</dbReference>
<organism evidence="1 2">
    <name type="scientific">Streblomastix strix</name>
    <dbReference type="NCBI Taxonomy" id="222440"/>
    <lineage>
        <taxon>Eukaryota</taxon>
        <taxon>Metamonada</taxon>
        <taxon>Preaxostyla</taxon>
        <taxon>Oxymonadida</taxon>
        <taxon>Streblomastigidae</taxon>
        <taxon>Streblomastix</taxon>
    </lineage>
</organism>
<protein>
    <submittedName>
        <fullName evidence="1">Uncharacterized protein</fullName>
    </submittedName>
</protein>
<accession>A0A5J4U0U2</accession>